<dbReference type="AlphaFoldDB" id="I1CS51"/>
<dbReference type="PANTHER" id="PTHR23113">
    <property type="entry name" value="GUANINE NUCLEOTIDE EXCHANGE FACTOR"/>
    <property type="match status" value="1"/>
</dbReference>
<dbReference type="OMA" id="WIAFELH"/>
<dbReference type="eggNOG" id="KOG3417">
    <property type="taxonomic scope" value="Eukaryota"/>
</dbReference>
<organism evidence="5 6">
    <name type="scientific">Rhizopus delemar (strain RA 99-880 / ATCC MYA-4621 / FGSC 9543 / NRRL 43880)</name>
    <name type="common">Mucormycosis agent</name>
    <name type="synonym">Rhizopus arrhizus var. delemar</name>
    <dbReference type="NCBI Taxonomy" id="246409"/>
    <lineage>
        <taxon>Eukaryota</taxon>
        <taxon>Fungi</taxon>
        <taxon>Fungi incertae sedis</taxon>
        <taxon>Mucoromycota</taxon>
        <taxon>Mucoromycotina</taxon>
        <taxon>Mucoromycetes</taxon>
        <taxon>Mucorales</taxon>
        <taxon>Mucorineae</taxon>
        <taxon>Rhizopodaceae</taxon>
        <taxon>Rhizopus</taxon>
    </lineage>
</organism>
<evidence type="ECO:0000259" key="3">
    <source>
        <dbReference type="PROSITE" id="PS50009"/>
    </source>
</evidence>
<dbReference type="PROSITE" id="PS50009">
    <property type="entry name" value="RASGEF_CAT"/>
    <property type="match status" value="1"/>
</dbReference>
<dbReference type="PROSITE" id="PS00720">
    <property type="entry name" value="RASGEF"/>
    <property type="match status" value="1"/>
</dbReference>
<dbReference type="Gene3D" id="1.10.840.10">
    <property type="entry name" value="Ras guanine-nucleotide exchange factors catalytic domain"/>
    <property type="match status" value="1"/>
</dbReference>
<dbReference type="InterPro" id="IPR023578">
    <property type="entry name" value="Ras_GEF_dom_sf"/>
</dbReference>
<dbReference type="RefSeq" id="XP_067526677.1">
    <property type="nucleotide sequence ID" value="XM_067670576.1"/>
</dbReference>
<dbReference type="InterPro" id="IPR000651">
    <property type="entry name" value="Ras-like_Gua-exchang_fac_N"/>
</dbReference>
<proteinExistence type="predicted"/>
<dbReference type="PANTHER" id="PTHR23113:SF99">
    <property type="entry name" value="RASGEF DOMAIN-CONTAINING PROTEIN"/>
    <property type="match status" value="1"/>
</dbReference>
<evidence type="ECO:0000259" key="4">
    <source>
        <dbReference type="PROSITE" id="PS50212"/>
    </source>
</evidence>
<dbReference type="InterPro" id="IPR036964">
    <property type="entry name" value="RASGEF_cat_dom_sf"/>
</dbReference>
<dbReference type="SMART" id="SM00229">
    <property type="entry name" value="RasGEFN"/>
    <property type="match status" value="1"/>
</dbReference>
<evidence type="ECO:0000313" key="5">
    <source>
        <dbReference type="EMBL" id="EIE91281.1"/>
    </source>
</evidence>
<dbReference type="Pfam" id="PF00618">
    <property type="entry name" value="RasGEF_N"/>
    <property type="match status" value="1"/>
</dbReference>
<feature type="domain" description="N-terminal Ras-GEF" evidence="4">
    <location>
        <begin position="145"/>
        <end position="266"/>
    </location>
</feature>
<dbReference type="GeneID" id="93622957"/>
<evidence type="ECO:0000313" key="6">
    <source>
        <dbReference type="Proteomes" id="UP000009138"/>
    </source>
</evidence>
<dbReference type="GO" id="GO:0007265">
    <property type="term" value="P:Ras protein signal transduction"/>
    <property type="evidence" value="ECO:0007669"/>
    <property type="project" value="TreeGrafter"/>
</dbReference>
<dbReference type="InterPro" id="IPR008937">
    <property type="entry name" value="Ras-like_GEF"/>
</dbReference>
<dbReference type="InterPro" id="IPR001895">
    <property type="entry name" value="RASGEF_cat_dom"/>
</dbReference>
<dbReference type="Pfam" id="PF00617">
    <property type="entry name" value="RasGEF"/>
    <property type="match status" value="1"/>
</dbReference>
<dbReference type="EMBL" id="CH476749">
    <property type="protein sequence ID" value="EIE91281.1"/>
    <property type="molecule type" value="Genomic_DNA"/>
</dbReference>
<dbReference type="InterPro" id="IPR019804">
    <property type="entry name" value="Ras_G-nucl-exch_fac_CS"/>
</dbReference>
<reference evidence="5 6" key="1">
    <citation type="journal article" date="2009" name="PLoS Genet.">
        <title>Genomic analysis of the basal lineage fungus Rhizopus oryzae reveals a whole-genome duplication.</title>
        <authorList>
            <person name="Ma L.-J."/>
            <person name="Ibrahim A.S."/>
            <person name="Skory C."/>
            <person name="Grabherr M.G."/>
            <person name="Burger G."/>
            <person name="Butler M."/>
            <person name="Elias M."/>
            <person name="Idnurm A."/>
            <person name="Lang B.F."/>
            <person name="Sone T."/>
            <person name="Abe A."/>
            <person name="Calvo S.E."/>
            <person name="Corrochano L.M."/>
            <person name="Engels R."/>
            <person name="Fu J."/>
            <person name="Hansberg W."/>
            <person name="Kim J.-M."/>
            <person name="Kodira C.D."/>
            <person name="Koehrsen M.J."/>
            <person name="Liu B."/>
            <person name="Miranda-Saavedra D."/>
            <person name="O'Leary S."/>
            <person name="Ortiz-Castellanos L."/>
            <person name="Poulter R."/>
            <person name="Rodriguez-Romero J."/>
            <person name="Ruiz-Herrera J."/>
            <person name="Shen Y.-Q."/>
            <person name="Zeng Q."/>
            <person name="Galagan J."/>
            <person name="Birren B.W."/>
            <person name="Cuomo C.A."/>
            <person name="Wickes B.L."/>
        </authorList>
    </citation>
    <scope>NUCLEOTIDE SEQUENCE [LARGE SCALE GENOMIC DNA]</scope>
    <source>
        <strain evidence="6">RA 99-880 / ATCC MYA-4621 / FGSC 9543 / NRRL 43880</strain>
    </source>
</reference>
<feature type="domain" description="Ras-GEF" evidence="3">
    <location>
        <begin position="305"/>
        <end position="486"/>
    </location>
</feature>
<dbReference type="Proteomes" id="UP000009138">
    <property type="component" value="Unassembled WGS sequence"/>
</dbReference>
<dbReference type="GO" id="GO:0005085">
    <property type="term" value="F:guanyl-nucleotide exchange factor activity"/>
    <property type="evidence" value="ECO:0007669"/>
    <property type="project" value="UniProtKB-KW"/>
</dbReference>
<keyword evidence="1 2" id="KW-0344">Guanine-nucleotide releasing factor</keyword>
<dbReference type="VEuPathDB" id="FungiDB:RO3G_15992"/>
<keyword evidence="6" id="KW-1185">Reference proteome</keyword>
<accession>I1CS51</accession>
<dbReference type="SUPFAM" id="SSF48366">
    <property type="entry name" value="Ras GEF"/>
    <property type="match status" value="1"/>
</dbReference>
<dbReference type="GO" id="GO:0005886">
    <property type="term" value="C:plasma membrane"/>
    <property type="evidence" value="ECO:0007669"/>
    <property type="project" value="TreeGrafter"/>
</dbReference>
<gene>
    <name evidence="5" type="ORF">RO3G_15992</name>
</gene>
<dbReference type="CDD" id="cd06224">
    <property type="entry name" value="REM"/>
    <property type="match status" value="1"/>
</dbReference>
<name>I1CS51_RHIO9</name>
<dbReference type="STRING" id="246409.I1CS51"/>
<protein>
    <recommendedName>
        <fullName evidence="7">Ras-GEF domain-containing protein</fullName>
    </recommendedName>
</protein>
<dbReference type="PROSITE" id="PS50212">
    <property type="entry name" value="RASGEF_NTER"/>
    <property type="match status" value="1"/>
</dbReference>
<sequence>MKQTSETSGKRKFVCSFSVMKRNPTETKLNESRSDEYSFKTMFMNKFRNKDEKTLPSLSDSGYFSTTTLTTEEHAKPIFVKKPITRNHKSENDLKKLLFKPFYIKKEEADHSKSQRSFTEKGKGGMIHVLEDGKDVMVMRIMSGDKVQVIAGTLDRLFMKLADETNQDPDYIDTFILFHSHFTTSFELFDKLMTRFHSENSHKIGQRSIQFKVFNVIKRWIKLQFQDFLNQSTLMAHLMVFLNSDLCRIHYTLETGRIRQMIEEQPLCLKEPRFMTTDDPKHDLVRRLVTLDPDFISDDLFLSMDTRDIAKCLTLADFDLLKSIRIQDYLNYEKEDDYVKWIIERVNKTSEWVMDKVSRQITMRRAIVYKMIDIAKICLDWNNFHTSMMIIMTLHQEDVQNHINYKKLAKYLNVNNNMNHYRAALKKAKPPCVPFFPLILKDLTFLLDGNSTVYQGQSHLINFNKFRLVRQTIENTIHFTSQHYTI</sequence>
<evidence type="ECO:0000256" key="1">
    <source>
        <dbReference type="ARBA" id="ARBA00022658"/>
    </source>
</evidence>
<dbReference type="SMART" id="SM00147">
    <property type="entry name" value="RasGEF"/>
    <property type="match status" value="1"/>
</dbReference>
<dbReference type="Gene3D" id="1.20.870.10">
    <property type="entry name" value="Son of sevenless (SoS) protein Chain: S domain 1"/>
    <property type="match status" value="1"/>
</dbReference>
<evidence type="ECO:0008006" key="7">
    <source>
        <dbReference type="Google" id="ProtNLM"/>
    </source>
</evidence>
<evidence type="ECO:0000256" key="2">
    <source>
        <dbReference type="PROSITE-ProRule" id="PRU00168"/>
    </source>
</evidence>
<dbReference type="InParanoid" id="I1CS51"/>
<dbReference type="OrthoDB" id="546434at2759"/>